<dbReference type="AlphaFoldDB" id="E0RXG8"/>
<dbReference type="eggNOG" id="COG0657">
    <property type="taxonomic scope" value="Bacteria"/>
</dbReference>
<proteinExistence type="predicted"/>
<name>E0RXG8_BUTPB</name>
<dbReference type="STRING" id="515622.bpr_I0258"/>
<keyword evidence="3" id="KW-1185">Reference proteome</keyword>
<gene>
    <name evidence="2" type="ordered locus">bpr_I0258</name>
</gene>
<protein>
    <submittedName>
        <fullName evidence="2">Hydrolase alpha/beta fold family</fullName>
    </submittedName>
</protein>
<dbReference type="Gene3D" id="3.40.50.1820">
    <property type="entry name" value="alpha/beta hydrolase"/>
    <property type="match status" value="1"/>
</dbReference>
<reference evidence="2 3" key="1">
    <citation type="journal article" date="2010" name="PLoS ONE">
        <title>The glycobiome of the rumen bacterium Butyrivibrio proteoclasticus B316(T) highlights adaptation to a polysaccharide-rich environment.</title>
        <authorList>
            <person name="Kelly W.J."/>
            <person name="Leahy S.C."/>
            <person name="Altermann E."/>
            <person name="Yeoman C.J."/>
            <person name="Dunne J.C."/>
            <person name="Kong Z."/>
            <person name="Pacheco D.M."/>
            <person name="Li D."/>
            <person name="Noel S.J."/>
            <person name="Moon C.D."/>
            <person name="Cookson A.L."/>
            <person name="Attwood G.T."/>
        </authorList>
    </citation>
    <scope>NUCLEOTIDE SEQUENCE [LARGE SCALE GENOMIC DNA]</scope>
    <source>
        <strain evidence="3">ATCC 51982 / DSM 14932 / B316</strain>
    </source>
</reference>
<sequence>MAGNDKTMAGKIRRGAIRIGLEVIQGLGSSGEQPPEEKAPDNVKEARNFPYINREGIPLAMDIFQPVGPEYDERELPVIVTIHGGGLVTGDRKISLNLSRDLASRGYLVFAIEYRLAPRANVCEQLDDVCAGLDLVGSKLVEYDVDYSRIFLTADSAGAFLAIYTAAMKNSVKLQRVIGHEPSRMVFKALGISCGMFYTNKDDILGALLSEQFYGDRKDDSNFIQYMNPEHPEIVNNLPPTFFVTSRGDFLNQYTISYSKALKRAGKTSKLLYYSEEYLNHTFNFAHPDFPQSKDANTKMLAFFEEQAAIYADRQINSVQKEKEYKELKKSIETGKSGNMKMYKAIKTLNSFDETRLDAPALKCDGKTVSYRQMFRKWDEYAEVFSAINMTGGKKARVIIPGAMTKEAIYSFYALNMTGAVISLYPYRIMGNIEDMLSAIEREKITDVILTDYETSPAYARKLASSKEELGLNNIIILDTQLPESEMSKEELMLTRSNISQLKKVQGVSFMSDLLVKYEASKIVIDDNTSDETLIFHELQAEENKFASLGLAEEALNRIVYELSSLYSKDTSTALAGLSCDLFSRSVLVNQLQLTLFIGNQLVITHKTIYNKDFFKKACGDYVNYLFLREIDMKKIMASAKGLRMNASSIDVLYLFAEKMTKEKTDAIQDFFEMYGGHPQIVVLGNSGSMLVGKRTKPRTVFTLAPLRPIPAAKPMTMPLTPYAPAGLSALSASPRKLPSVGSMPNPLVWKDINGNKHDLSKIVEKIGIIATKMMNKPKKKALNPNEPNGNTDEGLKQLMGILAVMFEPSQTDYYYEE</sequence>
<dbReference type="EMBL" id="CP001810">
    <property type="protein sequence ID" value="ADL33006.1"/>
    <property type="molecule type" value="Genomic_DNA"/>
</dbReference>
<accession>E0RXG8</accession>
<dbReference type="Proteomes" id="UP000001299">
    <property type="component" value="Chromosome 1"/>
</dbReference>
<evidence type="ECO:0000313" key="2">
    <source>
        <dbReference type="EMBL" id="ADL33006.1"/>
    </source>
</evidence>
<dbReference type="Gene3D" id="3.40.50.12780">
    <property type="entry name" value="N-terminal domain of ligase-like"/>
    <property type="match status" value="1"/>
</dbReference>
<dbReference type="GO" id="GO:0016787">
    <property type="term" value="F:hydrolase activity"/>
    <property type="evidence" value="ECO:0007669"/>
    <property type="project" value="UniProtKB-KW"/>
</dbReference>
<dbReference type="SUPFAM" id="SSF53474">
    <property type="entry name" value="alpha/beta-Hydrolases"/>
    <property type="match status" value="1"/>
</dbReference>
<dbReference type="eggNOG" id="COG0318">
    <property type="taxonomic scope" value="Bacteria"/>
</dbReference>
<dbReference type="Pfam" id="PF07859">
    <property type="entry name" value="Abhydrolase_3"/>
    <property type="match status" value="1"/>
</dbReference>
<organism evidence="2 3">
    <name type="scientific">Butyrivibrio proteoclasticus (strain ATCC 51982 / DSM 14932 / B316)</name>
    <name type="common">Clostridium proteoclasticum</name>
    <dbReference type="NCBI Taxonomy" id="515622"/>
    <lineage>
        <taxon>Bacteria</taxon>
        <taxon>Bacillati</taxon>
        <taxon>Bacillota</taxon>
        <taxon>Clostridia</taxon>
        <taxon>Lachnospirales</taxon>
        <taxon>Lachnospiraceae</taxon>
        <taxon>Butyrivibrio</taxon>
    </lineage>
</organism>
<evidence type="ECO:0000259" key="1">
    <source>
        <dbReference type="Pfam" id="PF07859"/>
    </source>
</evidence>
<dbReference type="InterPro" id="IPR042099">
    <property type="entry name" value="ANL_N_sf"/>
</dbReference>
<keyword evidence="2" id="KW-0378">Hydrolase</keyword>
<dbReference type="InterPro" id="IPR050466">
    <property type="entry name" value="Carboxylest/Gibb_receptor"/>
</dbReference>
<dbReference type="PANTHER" id="PTHR23024:SF24">
    <property type="entry name" value="ALPHA_BETA HYDROLASE FOLD-3 DOMAIN-CONTAINING PROTEIN"/>
    <property type="match status" value="1"/>
</dbReference>
<dbReference type="SUPFAM" id="SSF56801">
    <property type="entry name" value="Acetyl-CoA synthetase-like"/>
    <property type="match status" value="1"/>
</dbReference>
<dbReference type="PANTHER" id="PTHR23024">
    <property type="entry name" value="ARYLACETAMIDE DEACETYLASE"/>
    <property type="match status" value="1"/>
</dbReference>
<dbReference type="InterPro" id="IPR013094">
    <property type="entry name" value="AB_hydrolase_3"/>
</dbReference>
<evidence type="ECO:0000313" key="3">
    <source>
        <dbReference type="Proteomes" id="UP000001299"/>
    </source>
</evidence>
<feature type="domain" description="Alpha/beta hydrolase fold-3" evidence="1">
    <location>
        <begin position="79"/>
        <end position="277"/>
    </location>
</feature>
<dbReference type="HOGENOM" id="CLU_345371_0_0_9"/>
<dbReference type="RefSeq" id="WP_013279663.1">
    <property type="nucleotide sequence ID" value="NC_014387.1"/>
</dbReference>
<dbReference type="KEGG" id="bpb:bpr_I0258"/>
<dbReference type="InterPro" id="IPR029058">
    <property type="entry name" value="AB_hydrolase_fold"/>
</dbReference>